<gene>
    <name evidence="1" type="ORF">SKAU_G00352040</name>
</gene>
<comment type="caution">
    <text evidence="1">The sequence shown here is derived from an EMBL/GenBank/DDBJ whole genome shotgun (WGS) entry which is preliminary data.</text>
</comment>
<evidence type="ECO:0000313" key="1">
    <source>
        <dbReference type="EMBL" id="KAJ8340571.1"/>
    </source>
</evidence>
<reference evidence="1" key="1">
    <citation type="journal article" date="2023" name="Science">
        <title>Genome structures resolve the early diversification of teleost fishes.</title>
        <authorList>
            <person name="Parey E."/>
            <person name="Louis A."/>
            <person name="Montfort J."/>
            <person name="Bouchez O."/>
            <person name="Roques C."/>
            <person name="Iampietro C."/>
            <person name="Lluch J."/>
            <person name="Castinel A."/>
            <person name="Donnadieu C."/>
            <person name="Desvignes T."/>
            <person name="Floi Bucao C."/>
            <person name="Jouanno E."/>
            <person name="Wen M."/>
            <person name="Mejri S."/>
            <person name="Dirks R."/>
            <person name="Jansen H."/>
            <person name="Henkel C."/>
            <person name="Chen W.J."/>
            <person name="Zahm M."/>
            <person name="Cabau C."/>
            <person name="Klopp C."/>
            <person name="Thompson A.W."/>
            <person name="Robinson-Rechavi M."/>
            <person name="Braasch I."/>
            <person name="Lecointre G."/>
            <person name="Bobe J."/>
            <person name="Postlethwait J.H."/>
            <person name="Berthelot C."/>
            <person name="Roest Crollius H."/>
            <person name="Guiguen Y."/>
        </authorList>
    </citation>
    <scope>NUCLEOTIDE SEQUENCE</scope>
    <source>
        <strain evidence="1">WJC10195</strain>
    </source>
</reference>
<proteinExistence type="predicted"/>
<keyword evidence="2" id="KW-1185">Reference proteome</keyword>
<sequence>MSSDGRRGHLLFELGLNANVGLNPPPLPLSQHFLLEWRQSWATHLQDEGGRSEQEKVLVRTLTHTIAHGASPPRQSPTK</sequence>
<dbReference type="EMBL" id="JAINUF010000016">
    <property type="protein sequence ID" value="KAJ8340571.1"/>
    <property type="molecule type" value="Genomic_DNA"/>
</dbReference>
<dbReference type="AlphaFoldDB" id="A0A9Q1EKJ5"/>
<organism evidence="1 2">
    <name type="scientific">Synaphobranchus kaupii</name>
    <name type="common">Kaup's arrowtooth eel</name>
    <dbReference type="NCBI Taxonomy" id="118154"/>
    <lineage>
        <taxon>Eukaryota</taxon>
        <taxon>Metazoa</taxon>
        <taxon>Chordata</taxon>
        <taxon>Craniata</taxon>
        <taxon>Vertebrata</taxon>
        <taxon>Euteleostomi</taxon>
        <taxon>Actinopterygii</taxon>
        <taxon>Neopterygii</taxon>
        <taxon>Teleostei</taxon>
        <taxon>Anguilliformes</taxon>
        <taxon>Synaphobranchidae</taxon>
        <taxon>Synaphobranchus</taxon>
    </lineage>
</organism>
<accession>A0A9Q1EKJ5</accession>
<dbReference type="Proteomes" id="UP001152622">
    <property type="component" value="Chromosome 16"/>
</dbReference>
<name>A0A9Q1EKJ5_SYNKA</name>
<protein>
    <submittedName>
        <fullName evidence="1">Uncharacterized protein</fullName>
    </submittedName>
</protein>
<evidence type="ECO:0000313" key="2">
    <source>
        <dbReference type="Proteomes" id="UP001152622"/>
    </source>
</evidence>